<dbReference type="Proteomes" id="UP001154420">
    <property type="component" value="Unassembled WGS sequence"/>
</dbReference>
<dbReference type="Pfam" id="PF07927">
    <property type="entry name" value="HicA_toxin"/>
    <property type="match status" value="1"/>
</dbReference>
<dbReference type="GO" id="GO:0016787">
    <property type="term" value="F:hydrolase activity"/>
    <property type="evidence" value="ECO:0007669"/>
    <property type="project" value="UniProtKB-KW"/>
</dbReference>
<evidence type="ECO:0000256" key="6">
    <source>
        <dbReference type="ARBA" id="ARBA00022884"/>
    </source>
</evidence>
<dbReference type="SUPFAM" id="SSF54786">
    <property type="entry name" value="YcfA/nrd intein domain"/>
    <property type="match status" value="1"/>
</dbReference>
<comment type="caution">
    <text evidence="8">The sequence shown here is derived from an EMBL/GenBank/DDBJ whole genome shotgun (WGS) entry which is preliminary data.</text>
</comment>
<evidence type="ECO:0000256" key="3">
    <source>
        <dbReference type="ARBA" id="ARBA00022722"/>
    </source>
</evidence>
<reference evidence="8" key="1">
    <citation type="submission" date="2018-09" db="EMBL/GenBank/DDBJ databases">
        <title>Murine metabolic-syndrome-specific gut microbial biobank.</title>
        <authorList>
            <person name="Liu C."/>
        </authorList>
    </citation>
    <scope>NUCLEOTIDE SEQUENCE</scope>
    <source>
        <strain evidence="8">D42-62</strain>
    </source>
</reference>
<sequence length="75" mass="8618">MPNVKKLIEKMKQQPNGMRPEEIDKVLAAYGYIPARQKGSHKHYLNKETGDLITIKQENPLKKAYVVDVLNRIGE</sequence>
<proteinExistence type="inferred from homology"/>
<accession>A0A9X5BE37</accession>
<dbReference type="RefSeq" id="WP_121705144.1">
    <property type="nucleotide sequence ID" value="NZ_QZDT01000006.1"/>
</dbReference>
<keyword evidence="7" id="KW-0346">Stress response</keyword>
<name>A0A9X5BE37_9FIRM</name>
<evidence type="ECO:0000256" key="2">
    <source>
        <dbReference type="ARBA" id="ARBA00022649"/>
    </source>
</evidence>
<keyword evidence="4" id="KW-0255">Endonuclease</keyword>
<evidence type="ECO:0000256" key="4">
    <source>
        <dbReference type="ARBA" id="ARBA00022759"/>
    </source>
</evidence>
<evidence type="ECO:0000313" key="8">
    <source>
        <dbReference type="EMBL" id="NBJ92088.1"/>
    </source>
</evidence>
<keyword evidence="6" id="KW-0694">RNA-binding</keyword>
<dbReference type="InterPro" id="IPR012933">
    <property type="entry name" value="HicA_mRNA_interferase"/>
</dbReference>
<dbReference type="GO" id="GO:0003729">
    <property type="term" value="F:mRNA binding"/>
    <property type="evidence" value="ECO:0007669"/>
    <property type="project" value="InterPro"/>
</dbReference>
<gene>
    <name evidence="8" type="ORF">D5281_05670</name>
</gene>
<evidence type="ECO:0000256" key="7">
    <source>
        <dbReference type="ARBA" id="ARBA00023016"/>
    </source>
</evidence>
<evidence type="ECO:0000313" key="9">
    <source>
        <dbReference type="Proteomes" id="UP001154420"/>
    </source>
</evidence>
<keyword evidence="2" id="KW-1277">Toxin-antitoxin system</keyword>
<dbReference type="AlphaFoldDB" id="A0A9X5BE37"/>
<organism evidence="8 9">
    <name type="scientific">Parablautia muri</name>
    <dbReference type="NCBI Taxonomy" id="2320879"/>
    <lineage>
        <taxon>Bacteria</taxon>
        <taxon>Bacillati</taxon>
        <taxon>Bacillota</taxon>
        <taxon>Clostridia</taxon>
        <taxon>Lachnospirales</taxon>
        <taxon>Lachnospiraceae</taxon>
        <taxon>Parablautia</taxon>
    </lineage>
</organism>
<protein>
    <submittedName>
        <fullName evidence="8">Type II toxin-antitoxin system HicA family toxin</fullName>
    </submittedName>
</protein>
<dbReference type="InterPro" id="IPR038570">
    <property type="entry name" value="HicA_sf"/>
</dbReference>
<keyword evidence="9" id="KW-1185">Reference proteome</keyword>
<comment type="similarity">
    <text evidence="1">Belongs to the HicA mRNA interferase family.</text>
</comment>
<evidence type="ECO:0000256" key="5">
    <source>
        <dbReference type="ARBA" id="ARBA00022801"/>
    </source>
</evidence>
<dbReference type="Gene3D" id="3.30.920.30">
    <property type="entry name" value="Hypothetical protein"/>
    <property type="match status" value="1"/>
</dbReference>
<keyword evidence="3" id="KW-0540">Nuclease</keyword>
<dbReference type="EMBL" id="QZDT01000006">
    <property type="protein sequence ID" value="NBJ92088.1"/>
    <property type="molecule type" value="Genomic_DNA"/>
</dbReference>
<dbReference type="GO" id="GO:0004519">
    <property type="term" value="F:endonuclease activity"/>
    <property type="evidence" value="ECO:0007669"/>
    <property type="project" value="UniProtKB-KW"/>
</dbReference>
<keyword evidence="5" id="KW-0378">Hydrolase</keyword>
<evidence type="ECO:0000256" key="1">
    <source>
        <dbReference type="ARBA" id="ARBA00006620"/>
    </source>
</evidence>